<organism evidence="1">
    <name type="scientific">Trypanosoma vivax (strain Y486)</name>
    <dbReference type="NCBI Taxonomy" id="1055687"/>
    <lineage>
        <taxon>Eukaryota</taxon>
        <taxon>Discoba</taxon>
        <taxon>Euglenozoa</taxon>
        <taxon>Kinetoplastea</taxon>
        <taxon>Metakinetoplastina</taxon>
        <taxon>Trypanosomatida</taxon>
        <taxon>Trypanosomatidae</taxon>
        <taxon>Trypanosoma</taxon>
        <taxon>Duttonella</taxon>
    </lineage>
</organism>
<name>G0TWW4_TRYVY</name>
<evidence type="ECO:0000313" key="1">
    <source>
        <dbReference type="EMBL" id="CCC48452.1"/>
    </source>
</evidence>
<dbReference type="AlphaFoldDB" id="G0TWW4"/>
<dbReference type="VEuPathDB" id="TriTrypDB:TvY486_0602430"/>
<reference evidence="1" key="1">
    <citation type="journal article" date="2012" name="Proc. Natl. Acad. Sci. U.S.A.">
        <title>Antigenic diversity is generated by distinct evolutionary mechanisms in African trypanosome species.</title>
        <authorList>
            <person name="Jackson A.P."/>
            <person name="Berry A."/>
            <person name="Aslett M."/>
            <person name="Allison H.C."/>
            <person name="Burton P."/>
            <person name="Vavrova-Anderson J."/>
            <person name="Brown R."/>
            <person name="Browne H."/>
            <person name="Corton N."/>
            <person name="Hauser H."/>
            <person name="Gamble J."/>
            <person name="Gilderthorp R."/>
            <person name="Marcello L."/>
            <person name="McQuillan J."/>
            <person name="Otto T.D."/>
            <person name="Quail M.A."/>
            <person name="Sanders M.J."/>
            <person name="van Tonder A."/>
            <person name="Ginger M.L."/>
            <person name="Field M.C."/>
            <person name="Barry J.D."/>
            <person name="Hertz-Fowler C."/>
            <person name="Berriman M."/>
        </authorList>
    </citation>
    <scope>NUCLEOTIDE SEQUENCE</scope>
    <source>
        <strain evidence="1">Y486</strain>
    </source>
</reference>
<gene>
    <name evidence="1" type="ORF">TVY486_0602430</name>
</gene>
<protein>
    <submittedName>
        <fullName evidence="1">Uncharacterized protein</fullName>
    </submittedName>
</protein>
<accession>G0TWW4</accession>
<dbReference type="EMBL" id="HE573022">
    <property type="protein sequence ID" value="CCC48452.1"/>
    <property type="molecule type" value="Genomic_DNA"/>
</dbReference>
<sequence length="259" mass="28575">MSDKNGTNHAVITEQCVQNSVHSDDAHGSFRELFGCETREEAWEQVVREILLWVLGALRGNPFDLHMIELLLRELDDPDMVVDVNVMPPHCRSCGALVKSTSKGLGAPCEETSSGPTCISSCAVGGSNCEEHPRNFSAAKSPERGTGSMYCEGYMGNKTSSDFYTCSNSFRSSGNVAHSPAMSFITHDSHYYNYYDIPYGTAAECYGPPFMESSCGRGSSCRFQVLESDGDRKTSSDYFRIHAADRLIPADPNDRWPFE</sequence>
<proteinExistence type="predicted"/>